<reference evidence="4" key="1">
    <citation type="journal article" date="2019" name="Int. J. Syst. Evol. Microbiol.">
        <title>The Global Catalogue of Microorganisms (GCM) 10K type strain sequencing project: providing services to taxonomists for standard genome sequencing and annotation.</title>
        <authorList>
            <consortium name="The Broad Institute Genomics Platform"/>
            <consortium name="The Broad Institute Genome Sequencing Center for Infectious Disease"/>
            <person name="Wu L."/>
            <person name="Ma J."/>
        </authorList>
    </citation>
    <scope>NUCLEOTIDE SEQUENCE [LARGE SCALE GENOMIC DNA]</scope>
    <source>
        <strain evidence="4">CGMCC 4.7283</strain>
    </source>
</reference>
<evidence type="ECO:0000313" key="3">
    <source>
        <dbReference type="EMBL" id="MFC4667098.1"/>
    </source>
</evidence>
<sequence>MRHVAAAVLSLLLCGPALAGPVKLKPAEPQPAAPGPGLSVAYAYPEQKIHSLAEAATALRGAVRDGKPLRGLDYADTTEGEVTLTSRQAMNVAARITGFVRFDAPGAYDIEFVVNDGIDARIGGQQVGFYDGIQACEGTTVVPVEVPVAGWYPVDILYFQKQGTACLNMKWGPADGKRSWTPNSAFGR</sequence>
<dbReference type="RefSeq" id="WP_380715015.1">
    <property type="nucleotide sequence ID" value="NZ_JBHSGI010000002.1"/>
</dbReference>
<organism evidence="3 4">
    <name type="scientific">Seohaeicola nanhaiensis</name>
    <dbReference type="NCBI Taxonomy" id="1387282"/>
    <lineage>
        <taxon>Bacteria</taxon>
        <taxon>Pseudomonadati</taxon>
        <taxon>Pseudomonadota</taxon>
        <taxon>Alphaproteobacteria</taxon>
        <taxon>Rhodobacterales</taxon>
        <taxon>Roseobacteraceae</taxon>
        <taxon>Seohaeicola</taxon>
    </lineage>
</organism>
<dbReference type="Proteomes" id="UP001595973">
    <property type="component" value="Unassembled WGS sequence"/>
</dbReference>
<dbReference type="InterPro" id="IPR011658">
    <property type="entry name" value="PA14_dom"/>
</dbReference>
<gene>
    <name evidence="3" type="ORF">ACFO5X_00905</name>
</gene>
<comment type="caution">
    <text evidence="3">The sequence shown here is derived from an EMBL/GenBank/DDBJ whole genome shotgun (WGS) entry which is preliminary data.</text>
</comment>
<dbReference type="Pfam" id="PF07691">
    <property type="entry name" value="PA14"/>
    <property type="match status" value="1"/>
</dbReference>
<evidence type="ECO:0000256" key="1">
    <source>
        <dbReference type="SAM" id="SignalP"/>
    </source>
</evidence>
<keyword evidence="4" id="KW-1185">Reference proteome</keyword>
<evidence type="ECO:0000259" key="2">
    <source>
        <dbReference type="PROSITE" id="PS51820"/>
    </source>
</evidence>
<proteinExistence type="predicted"/>
<accession>A0ABV9KAY3</accession>
<keyword evidence="1" id="KW-0732">Signal</keyword>
<feature type="chain" id="PRO_5046949872" evidence="1">
    <location>
        <begin position="20"/>
        <end position="188"/>
    </location>
</feature>
<evidence type="ECO:0000313" key="4">
    <source>
        <dbReference type="Proteomes" id="UP001595973"/>
    </source>
</evidence>
<feature type="signal peptide" evidence="1">
    <location>
        <begin position="1"/>
        <end position="19"/>
    </location>
</feature>
<dbReference type="PROSITE" id="PS51820">
    <property type="entry name" value="PA14"/>
    <property type="match status" value="1"/>
</dbReference>
<name>A0ABV9KAY3_9RHOB</name>
<feature type="domain" description="PA14" evidence="2">
    <location>
        <begin position="33"/>
        <end position="185"/>
    </location>
</feature>
<dbReference type="EMBL" id="JBHSGI010000002">
    <property type="protein sequence ID" value="MFC4667098.1"/>
    <property type="molecule type" value="Genomic_DNA"/>
</dbReference>
<dbReference type="InterPro" id="IPR037524">
    <property type="entry name" value="PA14/GLEYA"/>
</dbReference>
<protein>
    <submittedName>
        <fullName evidence="3">PA14 domain-containing protein</fullName>
    </submittedName>
</protein>